<protein>
    <recommendedName>
        <fullName evidence="3">Polymerase nucleotidyl transferase domain-containing protein</fullName>
    </recommendedName>
</protein>
<dbReference type="Pfam" id="PF22014">
    <property type="entry name" value="DUF6932"/>
    <property type="match status" value="1"/>
</dbReference>
<dbReference type="InterPro" id="IPR053860">
    <property type="entry name" value="DUF6932"/>
</dbReference>
<comment type="caution">
    <text evidence="1">The sequence shown here is derived from an EMBL/GenBank/DDBJ whole genome shotgun (WGS) entry which is preliminary data.</text>
</comment>
<evidence type="ECO:0000313" key="1">
    <source>
        <dbReference type="EMBL" id="ETW94714.1"/>
    </source>
</evidence>
<organism evidence="1 2">
    <name type="scientific">Entotheonella factor</name>
    <dbReference type="NCBI Taxonomy" id="1429438"/>
    <lineage>
        <taxon>Bacteria</taxon>
        <taxon>Pseudomonadati</taxon>
        <taxon>Nitrospinota/Tectimicrobiota group</taxon>
        <taxon>Candidatus Tectimicrobiota</taxon>
        <taxon>Candidatus Entotheonellia</taxon>
        <taxon>Candidatus Entotheonellales</taxon>
        <taxon>Candidatus Entotheonellaceae</taxon>
        <taxon>Candidatus Entotheonella</taxon>
    </lineage>
</organism>
<gene>
    <name evidence="1" type="ORF">ETSY1_33705</name>
</gene>
<evidence type="ECO:0000313" key="2">
    <source>
        <dbReference type="Proteomes" id="UP000019141"/>
    </source>
</evidence>
<dbReference type="Proteomes" id="UP000019141">
    <property type="component" value="Unassembled WGS sequence"/>
</dbReference>
<dbReference type="SUPFAM" id="SSF81301">
    <property type="entry name" value="Nucleotidyltransferase"/>
    <property type="match status" value="1"/>
</dbReference>
<dbReference type="EMBL" id="AZHW01001021">
    <property type="protein sequence ID" value="ETW94714.1"/>
    <property type="molecule type" value="Genomic_DNA"/>
</dbReference>
<sequence>MPLPDFDSGGDLPEGVYQASIDEICARFGQDTPQRQVVTARLLRIYHLAEMTGKLDRVIIFGSYITAKPDPNDVDVVLVMRDDFELQACDDTTRRLFDHTEATEEFGASIFWLRPSMLFLETLEEFIEHWQIKRDLTRRGIVEIRR</sequence>
<keyword evidence="2" id="KW-1185">Reference proteome</keyword>
<dbReference type="InterPro" id="IPR043519">
    <property type="entry name" value="NT_sf"/>
</dbReference>
<dbReference type="AlphaFoldDB" id="W4L9X4"/>
<dbReference type="HOGENOM" id="CLU_136656_0_0_7"/>
<reference evidence="1 2" key="1">
    <citation type="journal article" date="2014" name="Nature">
        <title>An environmental bacterial taxon with a large and distinct metabolic repertoire.</title>
        <authorList>
            <person name="Wilson M.C."/>
            <person name="Mori T."/>
            <person name="Ruckert C."/>
            <person name="Uria A.R."/>
            <person name="Helf M.J."/>
            <person name="Takada K."/>
            <person name="Gernert C."/>
            <person name="Steffens U.A."/>
            <person name="Heycke N."/>
            <person name="Schmitt S."/>
            <person name="Rinke C."/>
            <person name="Helfrich E.J."/>
            <person name="Brachmann A.O."/>
            <person name="Gurgui C."/>
            <person name="Wakimoto T."/>
            <person name="Kracht M."/>
            <person name="Crusemann M."/>
            <person name="Hentschel U."/>
            <person name="Abe I."/>
            <person name="Matsunaga S."/>
            <person name="Kalinowski J."/>
            <person name="Takeyama H."/>
            <person name="Piel J."/>
        </authorList>
    </citation>
    <scope>NUCLEOTIDE SEQUENCE [LARGE SCALE GENOMIC DNA]</scope>
    <source>
        <strain evidence="2">TSY1</strain>
    </source>
</reference>
<proteinExistence type="predicted"/>
<name>W4L9X4_ENTF1</name>
<evidence type="ECO:0008006" key="3">
    <source>
        <dbReference type="Google" id="ProtNLM"/>
    </source>
</evidence>
<accession>W4L9X4</accession>